<proteinExistence type="predicted"/>
<dbReference type="SUPFAM" id="SSF56784">
    <property type="entry name" value="HAD-like"/>
    <property type="match status" value="1"/>
</dbReference>
<dbReference type="EMBL" id="BMWV01000008">
    <property type="protein sequence ID" value="GGY50763.1"/>
    <property type="molecule type" value="Genomic_DNA"/>
</dbReference>
<dbReference type="InterPro" id="IPR036412">
    <property type="entry name" value="HAD-like_sf"/>
</dbReference>
<dbReference type="InterPro" id="IPR023214">
    <property type="entry name" value="HAD_sf"/>
</dbReference>
<dbReference type="PIRSF" id="PIRSF030802">
    <property type="entry name" value="UCP030802"/>
    <property type="match status" value="1"/>
</dbReference>
<accession>A0A411X3R6</accession>
<reference evidence="2" key="1">
    <citation type="journal article" date="2014" name="Int. J. Syst. Evol. Microbiol.">
        <title>Complete genome sequence of Corynebacterium casei LMG S-19264T (=DSM 44701T), isolated from a smear-ripened cheese.</title>
        <authorList>
            <consortium name="US DOE Joint Genome Institute (JGI-PGF)"/>
            <person name="Walter F."/>
            <person name="Albersmeier A."/>
            <person name="Kalinowski J."/>
            <person name="Ruckert C."/>
        </authorList>
    </citation>
    <scope>NUCLEOTIDE SEQUENCE</scope>
    <source>
        <strain evidence="2">KCTC 12343</strain>
    </source>
</reference>
<dbReference type="Gene3D" id="3.40.50.1000">
    <property type="entry name" value="HAD superfamily/HAD-like"/>
    <property type="match status" value="1"/>
</dbReference>
<keyword evidence="4" id="KW-1185">Reference proteome</keyword>
<dbReference type="GO" id="GO:0003824">
    <property type="term" value="F:catalytic activity"/>
    <property type="evidence" value="ECO:0007669"/>
    <property type="project" value="UniProtKB-ARBA"/>
</dbReference>
<sequence>MKKFLFVDLDDTLFHSLAKCDPADVLQPIAFLKDGSANSYTNARQRAFLDLVGEGMTLIPTTARDRDALARVDYPFAHYRIIDFGGIILAPDGTPDRVWLARMGDDMATALPGLRQVRAVIEDYAQRAGFPARIRLVEDLGLPFYVNVKDADKDLARLDAIEREAVEPWLATAGQDFCLHRNGNNLAVLPKRLNKARAVDYLQARLRDEHGPIMTFGMGDSRSDARFMAACDYAIIPRGTQLSALALGAL</sequence>
<gene>
    <name evidence="3" type="ORF">EYF70_23910</name>
    <name evidence="2" type="ORF">GCM10007387_36360</name>
</gene>
<organism evidence="2 5">
    <name type="scientific">Pseudoduganella albidiflava</name>
    <dbReference type="NCBI Taxonomy" id="321983"/>
    <lineage>
        <taxon>Bacteria</taxon>
        <taxon>Pseudomonadati</taxon>
        <taxon>Pseudomonadota</taxon>
        <taxon>Betaproteobacteria</taxon>
        <taxon>Burkholderiales</taxon>
        <taxon>Oxalobacteraceae</taxon>
        <taxon>Telluria group</taxon>
        <taxon>Pseudoduganella</taxon>
    </lineage>
</organism>
<evidence type="ECO:0000313" key="4">
    <source>
        <dbReference type="Proteomes" id="UP000292307"/>
    </source>
</evidence>
<dbReference type="InterPro" id="IPR006380">
    <property type="entry name" value="SPP-like_dom"/>
</dbReference>
<dbReference type="Proteomes" id="UP000292307">
    <property type="component" value="Chromosome"/>
</dbReference>
<evidence type="ECO:0000313" key="3">
    <source>
        <dbReference type="EMBL" id="QBI03528.1"/>
    </source>
</evidence>
<dbReference type="RefSeq" id="WP_131147626.1">
    <property type="nucleotide sequence ID" value="NZ_BMWV01000008.1"/>
</dbReference>
<dbReference type="EMBL" id="CP036401">
    <property type="protein sequence ID" value="QBI03528.1"/>
    <property type="molecule type" value="Genomic_DNA"/>
</dbReference>
<dbReference type="OrthoDB" id="8746852at2"/>
<evidence type="ECO:0000313" key="5">
    <source>
        <dbReference type="Proteomes" id="UP000628442"/>
    </source>
</evidence>
<protein>
    <recommendedName>
        <fullName evidence="1">Sucrose phosphatase-like domain-containing protein</fullName>
    </recommendedName>
</protein>
<name>A0A411X3R6_9BURK</name>
<dbReference type="InterPro" id="IPR024197">
    <property type="entry name" value="TPP-like"/>
</dbReference>
<evidence type="ECO:0000259" key="1">
    <source>
        <dbReference type="Pfam" id="PF05116"/>
    </source>
</evidence>
<dbReference type="AlphaFoldDB" id="A0A411X3R6"/>
<dbReference type="Pfam" id="PF05116">
    <property type="entry name" value="S6PP"/>
    <property type="match status" value="1"/>
</dbReference>
<evidence type="ECO:0000313" key="2">
    <source>
        <dbReference type="EMBL" id="GGY50763.1"/>
    </source>
</evidence>
<dbReference type="Gene3D" id="3.30.980.20">
    <property type="entry name" value="Putative mannosyl-3-phosphoglycerate phosphatase, domain 2"/>
    <property type="match status" value="1"/>
</dbReference>
<dbReference type="Proteomes" id="UP000628442">
    <property type="component" value="Unassembled WGS sequence"/>
</dbReference>
<reference evidence="2" key="3">
    <citation type="submission" date="2022-12" db="EMBL/GenBank/DDBJ databases">
        <authorList>
            <person name="Sun Q."/>
            <person name="Kim S."/>
        </authorList>
    </citation>
    <scope>NUCLEOTIDE SEQUENCE</scope>
    <source>
        <strain evidence="2">KCTC 12343</strain>
    </source>
</reference>
<feature type="domain" description="Sucrose phosphatase-like" evidence="1">
    <location>
        <begin position="165"/>
        <end position="235"/>
    </location>
</feature>
<reference evidence="3 4" key="2">
    <citation type="submission" date="2019-02" db="EMBL/GenBank/DDBJ databases">
        <title>Draft Genome Sequences of Six Type Strains of the Genus Massilia.</title>
        <authorList>
            <person name="Miess H."/>
            <person name="Frediansyhah A."/>
            <person name="Gross H."/>
        </authorList>
    </citation>
    <scope>NUCLEOTIDE SEQUENCE [LARGE SCALE GENOMIC DNA]</scope>
    <source>
        <strain evidence="3 4">DSM 17472</strain>
    </source>
</reference>